<feature type="transmembrane region" description="Helical" evidence="6">
    <location>
        <begin position="399"/>
        <end position="418"/>
    </location>
</feature>
<feature type="transmembrane region" description="Helical" evidence="6">
    <location>
        <begin position="276"/>
        <end position="295"/>
    </location>
</feature>
<dbReference type="Proteomes" id="UP000256690">
    <property type="component" value="Unassembled WGS sequence"/>
</dbReference>
<comment type="caution">
    <text evidence="8">The sequence shown here is derived from an EMBL/GenBank/DDBJ whole genome shotgun (WGS) entry which is preliminary data.</text>
</comment>
<dbReference type="PANTHER" id="PTHR48022:SF2">
    <property type="entry name" value="PLASTIDIC GLUCOSE TRANSPORTER 4"/>
    <property type="match status" value="1"/>
</dbReference>
<evidence type="ECO:0000313" key="9">
    <source>
        <dbReference type="Proteomes" id="UP000256690"/>
    </source>
</evidence>
<dbReference type="GeneID" id="38117192"/>
<dbReference type="RefSeq" id="XP_026603142.1">
    <property type="nucleotide sequence ID" value="XM_026748838.1"/>
</dbReference>
<organism evidence="8 9">
    <name type="scientific">Aspergillus mulundensis</name>
    <dbReference type="NCBI Taxonomy" id="1810919"/>
    <lineage>
        <taxon>Eukaryota</taxon>
        <taxon>Fungi</taxon>
        <taxon>Dikarya</taxon>
        <taxon>Ascomycota</taxon>
        <taxon>Pezizomycotina</taxon>
        <taxon>Eurotiomycetes</taxon>
        <taxon>Eurotiomycetidae</taxon>
        <taxon>Eurotiales</taxon>
        <taxon>Aspergillaceae</taxon>
        <taxon>Aspergillus</taxon>
        <taxon>Aspergillus subgen. Nidulantes</taxon>
    </lineage>
</organism>
<dbReference type="SUPFAM" id="SSF103473">
    <property type="entry name" value="MFS general substrate transporter"/>
    <property type="match status" value="1"/>
</dbReference>
<dbReference type="PROSITE" id="PS50850">
    <property type="entry name" value="MFS"/>
    <property type="match status" value="1"/>
</dbReference>
<dbReference type="OrthoDB" id="2544694at2759"/>
<dbReference type="InterPro" id="IPR050360">
    <property type="entry name" value="MFS_Sugar_Transporters"/>
</dbReference>
<dbReference type="InterPro" id="IPR005828">
    <property type="entry name" value="MFS_sugar_transport-like"/>
</dbReference>
<sequence>MLKPILSSIPLNVPSRLTSHKERKDVRARVMSNRINPLLRTIYLVKVQLSIDNALPIRWERVRNTPPTGRNDLSEPTSDNSRMRKFLTGAVLARTVSGGRGVGGQEAIGLETLLRLDGRLEDNEDAAFIVGITVEEHDTGPCVDNPYCAPRPGPAFSGTCILNSALTFQKTSRARMDESKVASAETANVMDLDGQPGVSYSFEPAPSWVRFVPGPTPTYRFNGLSPAASRRGVIMAGCACLMISGINVALMGSVSSTPSYLECTGLTDGSKHTKRLIGLINAIYWVGVIIGALMIGPISDKVGRRRAIFSAGIYAMVAIPLFASLQNFGWALALRFLNGLATGSFDSVGLNWSAESIDPRMRGRAIGLQMCCAALRASQSYFLVYGISKGTNREILWRFRIAYQCVLILLVSGLVWILPESPRWLVRRGLIEEARGILHSIQERQIDGVFETAKKVDEEIVSI</sequence>
<evidence type="ECO:0000259" key="7">
    <source>
        <dbReference type="PROSITE" id="PS50850"/>
    </source>
</evidence>
<evidence type="ECO:0000256" key="4">
    <source>
        <dbReference type="ARBA" id="ARBA00022989"/>
    </source>
</evidence>
<comment type="subcellular location">
    <subcellularLocation>
        <location evidence="1">Membrane</location>
        <topology evidence="1">Multi-pass membrane protein</topology>
    </subcellularLocation>
</comment>
<evidence type="ECO:0000256" key="3">
    <source>
        <dbReference type="ARBA" id="ARBA00022692"/>
    </source>
</evidence>
<accession>A0A3D8RS90</accession>
<dbReference type="AlphaFoldDB" id="A0A3D8RS90"/>
<evidence type="ECO:0000256" key="1">
    <source>
        <dbReference type="ARBA" id="ARBA00004141"/>
    </source>
</evidence>
<dbReference type="PANTHER" id="PTHR48022">
    <property type="entry name" value="PLASTIDIC GLUCOSE TRANSPORTER 4"/>
    <property type="match status" value="1"/>
</dbReference>
<keyword evidence="5 6" id="KW-0472">Membrane</keyword>
<gene>
    <name evidence="8" type="ORF">DSM5745_06822</name>
</gene>
<feature type="domain" description="Major facilitator superfamily (MFS) profile" evidence="7">
    <location>
        <begin position="233"/>
        <end position="463"/>
    </location>
</feature>
<dbReference type="GO" id="GO:0016020">
    <property type="term" value="C:membrane"/>
    <property type="evidence" value="ECO:0007669"/>
    <property type="project" value="UniProtKB-SubCell"/>
</dbReference>
<dbReference type="Pfam" id="PF00083">
    <property type="entry name" value="Sugar_tr"/>
    <property type="match status" value="1"/>
</dbReference>
<dbReference type="InterPro" id="IPR005829">
    <property type="entry name" value="Sugar_transporter_CS"/>
</dbReference>
<dbReference type="InterPro" id="IPR020846">
    <property type="entry name" value="MFS_dom"/>
</dbReference>
<evidence type="ECO:0000256" key="2">
    <source>
        <dbReference type="ARBA" id="ARBA00010992"/>
    </source>
</evidence>
<protein>
    <recommendedName>
        <fullName evidence="7">Major facilitator superfamily (MFS) profile domain-containing protein</fullName>
    </recommendedName>
</protein>
<reference evidence="8 9" key="1">
    <citation type="journal article" date="2018" name="IMA Fungus">
        <title>IMA Genome-F 9: Draft genome sequence of Annulohypoxylon stygium, Aspergillus mulundensis, Berkeleyomyces basicola (syn. Thielaviopsis basicola), Ceratocystis smalleyi, two Cercospora beticola strains, Coleophoma cylindrospora, Fusarium fracticaudum, Phialophora cf. hyalina, and Morchella septimelata.</title>
        <authorList>
            <person name="Wingfield B.D."/>
            <person name="Bills G.F."/>
            <person name="Dong Y."/>
            <person name="Huang W."/>
            <person name="Nel W.J."/>
            <person name="Swalarsk-Parry B.S."/>
            <person name="Vaghefi N."/>
            <person name="Wilken P.M."/>
            <person name="An Z."/>
            <person name="de Beer Z.W."/>
            <person name="De Vos L."/>
            <person name="Chen L."/>
            <person name="Duong T.A."/>
            <person name="Gao Y."/>
            <person name="Hammerbacher A."/>
            <person name="Kikkert J.R."/>
            <person name="Li Y."/>
            <person name="Li H."/>
            <person name="Li K."/>
            <person name="Li Q."/>
            <person name="Liu X."/>
            <person name="Ma X."/>
            <person name="Naidoo K."/>
            <person name="Pethybridge S.J."/>
            <person name="Sun J."/>
            <person name="Steenkamp E.T."/>
            <person name="van der Nest M.A."/>
            <person name="van Wyk S."/>
            <person name="Wingfield M.J."/>
            <person name="Xiong C."/>
            <person name="Yue Q."/>
            <person name="Zhang X."/>
        </authorList>
    </citation>
    <scope>NUCLEOTIDE SEQUENCE [LARGE SCALE GENOMIC DNA]</scope>
    <source>
        <strain evidence="8 9">DSM 5745</strain>
    </source>
</reference>
<dbReference type="GO" id="GO:0005351">
    <property type="term" value="F:carbohydrate:proton symporter activity"/>
    <property type="evidence" value="ECO:0007669"/>
    <property type="project" value="TreeGrafter"/>
</dbReference>
<keyword evidence="9" id="KW-1185">Reference proteome</keyword>
<name>A0A3D8RS90_9EURO</name>
<feature type="transmembrane region" description="Helical" evidence="6">
    <location>
        <begin position="307"/>
        <end position="326"/>
    </location>
</feature>
<keyword evidence="4 6" id="KW-1133">Transmembrane helix</keyword>
<dbReference type="PROSITE" id="PS00216">
    <property type="entry name" value="SUGAR_TRANSPORT_1"/>
    <property type="match status" value="1"/>
</dbReference>
<evidence type="ECO:0000313" key="8">
    <source>
        <dbReference type="EMBL" id="RDW76830.1"/>
    </source>
</evidence>
<dbReference type="InterPro" id="IPR036259">
    <property type="entry name" value="MFS_trans_sf"/>
</dbReference>
<keyword evidence="3 6" id="KW-0812">Transmembrane</keyword>
<dbReference type="EMBL" id="PVWQ01000007">
    <property type="protein sequence ID" value="RDW76830.1"/>
    <property type="molecule type" value="Genomic_DNA"/>
</dbReference>
<feature type="transmembrane region" description="Helical" evidence="6">
    <location>
        <begin position="233"/>
        <end position="256"/>
    </location>
</feature>
<dbReference type="Gene3D" id="1.20.1250.20">
    <property type="entry name" value="MFS general substrate transporter like domains"/>
    <property type="match status" value="1"/>
</dbReference>
<proteinExistence type="inferred from homology"/>
<evidence type="ECO:0000256" key="6">
    <source>
        <dbReference type="SAM" id="Phobius"/>
    </source>
</evidence>
<comment type="similarity">
    <text evidence="2">Belongs to the major facilitator superfamily. Sugar transporter (TC 2.A.1.1) family.</text>
</comment>
<evidence type="ECO:0000256" key="5">
    <source>
        <dbReference type="ARBA" id="ARBA00023136"/>
    </source>
</evidence>